<name>A0A1N7K4X7_9FLAO</name>
<sequence>MKNLSITGTVLLALAILLFYLTTDGFTTEQIGLPHVMGIMGGVGIGLIIGGIVGYSSKGTAMKEEQRRKEYKQLQQEKAEMELKAQQIAQREAELDREQNRNPQI</sequence>
<accession>A0A1N7K4X7</accession>
<evidence type="ECO:0008006" key="7">
    <source>
        <dbReference type="Google" id="ProtNLM"/>
    </source>
</evidence>
<evidence type="ECO:0000256" key="2">
    <source>
        <dbReference type="SAM" id="Phobius"/>
    </source>
</evidence>
<evidence type="ECO:0000313" key="4">
    <source>
        <dbReference type="EMBL" id="SIS56610.1"/>
    </source>
</evidence>
<keyword evidence="2" id="KW-0472">Membrane</keyword>
<dbReference type="OrthoDB" id="1273374at2"/>
<dbReference type="AlphaFoldDB" id="A0A1N7K4X7"/>
<protein>
    <recommendedName>
        <fullName evidence="7">DUF1049 domain-containing protein</fullName>
    </recommendedName>
</protein>
<evidence type="ECO:0000313" key="6">
    <source>
        <dbReference type="Proteomes" id="UP000238314"/>
    </source>
</evidence>
<evidence type="ECO:0000313" key="3">
    <source>
        <dbReference type="EMBL" id="PQA96498.1"/>
    </source>
</evidence>
<feature type="transmembrane region" description="Helical" evidence="2">
    <location>
        <begin position="35"/>
        <end position="55"/>
    </location>
</feature>
<dbReference type="Proteomes" id="UP000186246">
    <property type="component" value="Unassembled WGS sequence"/>
</dbReference>
<reference evidence="3 6" key="1">
    <citation type="submission" date="2016-11" db="EMBL/GenBank/DDBJ databases">
        <title>Whole genomes of Flavobacteriaceae.</title>
        <authorList>
            <person name="Stine C."/>
            <person name="Li C."/>
            <person name="Tadesse D."/>
        </authorList>
    </citation>
    <scope>NUCLEOTIDE SEQUENCE [LARGE SCALE GENOMIC DNA]</scope>
    <source>
        <strain evidence="3 6">DSM 21068</strain>
    </source>
</reference>
<feature type="coiled-coil region" evidence="1">
    <location>
        <begin position="64"/>
        <end position="101"/>
    </location>
</feature>
<proteinExistence type="predicted"/>
<dbReference type="STRING" id="551459.SAMN05421796_101323"/>
<keyword evidence="2" id="KW-1133">Transmembrane helix</keyword>
<dbReference type="EMBL" id="FTOJ01000001">
    <property type="protein sequence ID" value="SIS56610.1"/>
    <property type="molecule type" value="Genomic_DNA"/>
</dbReference>
<evidence type="ECO:0000313" key="5">
    <source>
        <dbReference type="Proteomes" id="UP000186246"/>
    </source>
</evidence>
<dbReference type="EMBL" id="MUGO01000003">
    <property type="protein sequence ID" value="PQA96498.1"/>
    <property type="molecule type" value="Genomic_DNA"/>
</dbReference>
<dbReference type="RefSeq" id="WP_076449133.1">
    <property type="nucleotide sequence ID" value="NZ_FTOJ01000001.1"/>
</dbReference>
<organism evidence="4 5">
    <name type="scientific">Chryseobacterium piscicola</name>
    <dbReference type="NCBI Taxonomy" id="551459"/>
    <lineage>
        <taxon>Bacteria</taxon>
        <taxon>Pseudomonadati</taxon>
        <taxon>Bacteroidota</taxon>
        <taxon>Flavobacteriia</taxon>
        <taxon>Flavobacteriales</taxon>
        <taxon>Weeksellaceae</taxon>
        <taxon>Chryseobacterium group</taxon>
        <taxon>Chryseobacterium</taxon>
    </lineage>
</organism>
<dbReference type="Proteomes" id="UP000238314">
    <property type="component" value="Unassembled WGS sequence"/>
</dbReference>
<keyword evidence="1" id="KW-0175">Coiled coil</keyword>
<keyword evidence="2" id="KW-0812">Transmembrane</keyword>
<gene>
    <name evidence="3" type="ORF">B0A70_05120</name>
    <name evidence="4" type="ORF">SAMN05421796_101323</name>
</gene>
<keyword evidence="6" id="KW-1185">Reference proteome</keyword>
<reference evidence="5" key="2">
    <citation type="submission" date="2017-01" db="EMBL/GenBank/DDBJ databases">
        <authorList>
            <person name="Varghese N."/>
            <person name="Submissions S."/>
        </authorList>
    </citation>
    <scope>NUCLEOTIDE SEQUENCE [LARGE SCALE GENOMIC DNA]</scope>
    <source>
        <strain evidence="5">DSM 21068</strain>
    </source>
</reference>
<evidence type="ECO:0000256" key="1">
    <source>
        <dbReference type="SAM" id="Coils"/>
    </source>
</evidence>
<reference evidence="4" key="3">
    <citation type="submission" date="2017-01" db="EMBL/GenBank/DDBJ databases">
        <authorList>
            <person name="Mah S.A."/>
            <person name="Swanson W.J."/>
            <person name="Moy G.W."/>
            <person name="Vacquier V.D."/>
        </authorList>
    </citation>
    <scope>NUCLEOTIDE SEQUENCE [LARGE SCALE GENOMIC DNA]</scope>
    <source>
        <strain evidence="4">DSM 21068</strain>
    </source>
</reference>